<proteinExistence type="predicted"/>
<accession>A0A6M3LCP6</accession>
<reference evidence="1" key="1">
    <citation type="submission" date="2020-03" db="EMBL/GenBank/DDBJ databases">
        <title>The deep terrestrial virosphere.</title>
        <authorList>
            <person name="Holmfeldt K."/>
            <person name="Nilsson E."/>
            <person name="Simone D."/>
            <person name="Lopez-Fernandez M."/>
            <person name="Wu X."/>
            <person name="de Brujin I."/>
            <person name="Lundin D."/>
            <person name="Andersson A."/>
            <person name="Bertilsson S."/>
            <person name="Dopson M."/>
        </authorList>
    </citation>
    <scope>NUCLEOTIDE SEQUENCE</scope>
    <source>
        <strain evidence="1">MM415B03512</strain>
    </source>
</reference>
<organism evidence="1">
    <name type="scientific">viral metagenome</name>
    <dbReference type="NCBI Taxonomy" id="1070528"/>
    <lineage>
        <taxon>unclassified sequences</taxon>
        <taxon>metagenomes</taxon>
        <taxon>organismal metagenomes</taxon>
    </lineage>
</organism>
<dbReference type="EMBL" id="MT142949">
    <property type="protein sequence ID" value="QJA90945.1"/>
    <property type="molecule type" value="Genomic_DNA"/>
</dbReference>
<sequence length="90" mass="10187">MAKVYKVWIHVEEIDEAKGHYEECGCPFDMGEFETEDEAWDYAGMLSRCVEDTDELMAAARDVVDMWEHGDLAGAVRRLDGALREMGVQG</sequence>
<evidence type="ECO:0000313" key="1">
    <source>
        <dbReference type="EMBL" id="QJA90945.1"/>
    </source>
</evidence>
<gene>
    <name evidence="1" type="ORF">MM415B03512_0020</name>
</gene>
<name>A0A6M3LCP6_9ZZZZ</name>
<dbReference type="AlphaFoldDB" id="A0A6M3LCP6"/>
<protein>
    <submittedName>
        <fullName evidence="1">Uncharacterized protein</fullName>
    </submittedName>
</protein>